<accession>A0A840N1T3</accession>
<comment type="caution">
    <text evidence="1">The sequence shown here is derived from an EMBL/GenBank/DDBJ whole genome shotgun (WGS) entry which is preliminary data.</text>
</comment>
<name>A0A840N1T3_9BRAD</name>
<evidence type="ECO:0000313" key="1">
    <source>
        <dbReference type="EMBL" id="MBB5051868.1"/>
    </source>
</evidence>
<dbReference type="AlphaFoldDB" id="A0A840N1T3"/>
<gene>
    <name evidence="1" type="ORF">HNQ36_001822</name>
</gene>
<dbReference type="Pfam" id="PF11000">
    <property type="entry name" value="DUF2840"/>
    <property type="match status" value="1"/>
</dbReference>
<dbReference type="RefSeq" id="WP_024927785.1">
    <property type="nucleotide sequence ID" value="NZ_JACHIJ010000002.1"/>
</dbReference>
<dbReference type="InterPro" id="IPR021263">
    <property type="entry name" value="DUF2840"/>
</dbReference>
<proteinExistence type="predicted"/>
<dbReference type="EMBL" id="JACHIJ010000002">
    <property type="protein sequence ID" value="MBB5051868.1"/>
    <property type="molecule type" value="Genomic_DNA"/>
</dbReference>
<protein>
    <recommendedName>
        <fullName evidence="3">DUF2840 domain-containing protein</fullName>
    </recommendedName>
</protein>
<evidence type="ECO:0000313" key="2">
    <source>
        <dbReference type="Proteomes" id="UP000521227"/>
    </source>
</evidence>
<dbReference type="Proteomes" id="UP000521227">
    <property type="component" value="Unassembled WGS sequence"/>
</dbReference>
<evidence type="ECO:0008006" key="3">
    <source>
        <dbReference type="Google" id="ProtNLM"/>
    </source>
</evidence>
<organism evidence="1 2">
    <name type="scientific">Afipia massiliensis</name>
    <dbReference type="NCBI Taxonomy" id="211460"/>
    <lineage>
        <taxon>Bacteria</taxon>
        <taxon>Pseudomonadati</taxon>
        <taxon>Pseudomonadota</taxon>
        <taxon>Alphaproteobacteria</taxon>
        <taxon>Hyphomicrobiales</taxon>
        <taxon>Nitrobacteraceae</taxon>
        <taxon>Afipia</taxon>
    </lineage>
</organism>
<sequence>MIMLANRAAHTADMRTDVDLVWRAKRIEHRLRFGHPAAIQHLDRERRRASFAPGAVFAVLRWTGNTYGTTSSRIDILRAVGHGEGFTTVPLVAPGAAVLLSLTAWPKIERALQAIDAVEALGIDPADVAPDHWLHIHNRLSVGETPRRYTPGRHQAWLKRRKIAL</sequence>
<reference evidence="1 2" key="1">
    <citation type="submission" date="2020-08" db="EMBL/GenBank/DDBJ databases">
        <title>Genomic Encyclopedia of Type Strains, Phase IV (KMG-IV): sequencing the most valuable type-strain genomes for metagenomic binning, comparative biology and taxonomic classification.</title>
        <authorList>
            <person name="Goeker M."/>
        </authorList>
    </citation>
    <scope>NUCLEOTIDE SEQUENCE [LARGE SCALE GENOMIC DNA]</scope>
    <source>
        <strain evidence="1 2">DSM 17498</strain>
    </source>
</reference>